<evidence type="ECO:0000256" key="2">
    <source>
        <dbReference type="ARBA" id="ARBA00022475"/>
    </source>
</evidence>
<keyword evidence="7" id="KW-0479">Metal-binding</keyword>
<feature type="transmembrane region" description="Helical" evidence="8">
    <location>
        <begin position="170"/>
        <end position="188"/>
    </location>
</feature>
<name>A0A1G9QQ77_9RHOB</name>
<dbReference type="GO" id="GO:0044038">
    <property type="term" value="P:cell wall macromolecule biosynthetic process"/>
    <property type="evidence" value="ECO:0007669"/>
    <property type="project" value="TreeGrafter"/>
</dbReference>
<dbReference type="PANTHER" id="PTHR22926:SF3">
    <property type="entry name" value="UNDECAPRENYL-PHOSPHATE ALPHA-N-ACETYLGLUCOSAMINYL 1-PHOSPHATE TRANSFERASE"/>
    <property type="match status" value="1"/>
</dbReference>
<feature type="binding site" evidence="7">
    <location>
        <position position="225"/>
    </location>
    <ligand>
        <name>Mg(2+)</name>
        <dbReference type="ChEBI" id="CHEBI:18420"/>
    </ligand>
</feature>
<organism evidence="9 10">
    <name type="scientific">Aliiruegeria lutimaris</name>
    <dbReference type="NCBI Taxonomy" id="571298"/>
    <lineage>
        <taxon>Bacteria</taxon>
        <taxon>Pseudomonadati</taxon>
        <taxon>Pseudomonadota</taxon>
        <taxon>Alphaproteobacteria</taxon>
        <taxon>Rhodobacterales</taxon>
        <taxon>Roseobacteraceae</taxon>
        <taxon>Aliiruegeria</taxon>
    </lineage>
</organism>
<comment type="subcellular location">
    <subcellularLocation>
        <location evidence="1">Cell membrane</location>
        <topology evidence="1">Multi-pass membrane protein</topology>
    </subcellularLocation>
</comment>
<feature type="transmembrane region" description="Helical" evidence="8">
    <location>
        <begin position="194"/>
        <end position="214"/>
    </location>
</feature>
<keyword evidence="4 8" id="KW-0812">Transmembrane</keyword>
<dbReference type="OrthoDB" id="9783652at2"/>
<dbReference type="EMBL" id="FNEK01000186">
    <property type="protein sequence ID" value="SDM12717.1"/>
    <property type="molecule type" value="Genomic_DNA"/>
</dbReference>
<sequence>MILVRQISSYFGWHLLVLVVVSFCICAVIVLIKDRLPRLSGRVHDLNVVQTVHSRQTPRVGGLAIFGTLALSELFAPMSISEQYGKFVIAAGLLFMVGLFEDLGFHVSPRKRLLAAAGASLLVISYLGVWLPRADIPGLDAVINHWAVGIPLTVLVTAGIANGFNLIDGVNGLASMAAIISAVAMTIIADLAEFFVMGHLAIMLAAGILGFFVLNFPSGLIFLGDAGAYTLGFVLSWYGIAILLNAPEVSPWAILLVLFLPVADTLLAIYRRSRRNADAMAPDKLHMHQIVMRTLEICFLGRKRRKIANPLSTLVLAPFTIAPPICGVMYWDQKIMSFAAVVGFGFLFLISYAAMPRFIRWYCSTIRSDAMTNRSTK</sequence>
<keyword evidence="5 8" id="KW-1133">Transmembrane helix</keyword>
<feature type="transmembrane region" description="Helical" evidence="8">
    <location>
        <begin position="113"/>
        <end position="131"/>
    </location>
</feature>
<evidence type="ECO:0000256" key="1">
    <source>
        <dbReference type="ARBA" id="ARBA00004651"/>
    </source>
</evidence>
<evidence type="ECO:0000256" key="3">
    <source>
        <dbReference type="ARBA" id="ARBA00022679"/>
    </source>
</evidence>
<evidence type="ECO:0000256" key="7">
    <source>
        <dbReference type="PIRSR" id="PIRSR600715-1"/>
    </source>
</evidence>
<accession>A0A1G9QQ77</accession>
<dbReference type="GO" id="GO:0016780">
    <property type="term" value="F:phosphotransferase activity, for other substituted phosphate groups"/>
    <property type="evidence" value="ECO:0007669"/>
    <property type="project" value="InterPro"/>
</dbReference>
<evidence type="ECO:0000256" key="4">
    <source>
        <dbReference type="ARBA" id="ARBA00022692"/>
    </source>
</evidence>
<dbReference type="GO" id="GO:0071555">
    <property type="term" value="P:cell wall organization"/>
    <property type="evidence" value="ECO:0007669"/>
    <property type="project" value="TreeGrafter"/>
</dbReference>
<evidence type="ECO:0000256" key="5">
    <source>
        <dbReference type="ARBA" id="ARBA00022989"/>
    </source>
</evidence>
<feature type="transmembrane region" description="Helical" evidence="8">
    <location>
        <begin position="12"/>
        <end position="32"/>
    </location>
</feature>
<evidence type="ECO:0000256" key="6">
    <source>
        <dbReference type="ARBA" id="ARBA00023136"/>
    </source>
</evidence>
<feature type="transmembrane region" description="Helical" evidence="8">
    <location>
        <begin position="226"/>
        <end position="246"/>
    </location>
</feature>
<feature type="transmembrane region" description="Helical" evidence="8">
    <location>
        <begin position="252"/>
        <end position="270"/>
    </location>
</feature>
<feature type="transmembrane region" description="Helical" evidence="8">
    <location>
        <begin position="337"/>
        <end position="355"/>
    </location>
</feature>
<reference evidence="9 10" key="1">
    <citation type="submission" date="2016-10" db="EMBL/GenBank/DDBJ databases">
        <authorList>
            <person name="de Groot N.N."/>
        </authorList>
    </citation>
    <scope>NUCLEOTIDE SEQUENCE [LARGE SCALE GENOMIC DNA]</scope>
    <source>
        <strain evidence="9 10">DSM 25294</strain>
    </source>
</reference>
<dbReference type="GO" id="GO:0009103">
    <property type="term" value="P:lipopolysaccharide biosynthetic process"/>
    <property type="evidence" value="ECO:0007669"/>
    <property type="project" value="TreeGrafter"/>
</dbReference>
<dbReference type="STRING" id="571298.SAMN04488026_11861"/>
<dbReference type="InterPro" id="IPR000715">
    <property type="entry name" value="Glycosyl_transferase_4"/>
</dbReference>
<dbReference type="CDD" id="cd06912">
    <property type="entry name" value="GT_MraY_like"/>
    <property type="match status" value="1"/>
</dbReference>
<evidence type="ECO:0000256" key="8">
    <source>
        <dbReference type="SAM" id="Phobius"/>
    </source>
</evidence>
<keyword evidence="6 8" id="KW-0472">Membrane</keyword>
<feature type="transmembrane region" description="Helical" evidence="8">
    <location>
        <begin position="311"/>
        <end position="331"/>
    </location>
</feature>
<evidence type="ECO:0000313" key="9">
    <source>
        <dbReference type="EMBL" id="SDM12717.1"/>
    </source>
</evidence>
<feature type="transmembrane region" description="Helical" evidence="8">
    <location>
        <begin position="143"/>
        <end position="163"/>
    </location>
</feature>
<dbReference type="AlphaFoldDB" id="A0A1G9QQ77"/>
<dbReference type="GO" id="GO:0046872">
    <property type="term" value="F:metal ion binding"/>
    <property type="evidence" value="ECO:0007669"/>
    <property type="project" value="UniProtKB-KW"/>
</dbReference>
<evidence type="ECO:0000313" key="10">
    <source>
        <dbReference type="Proteomes" id="UP000199382"/>
    </source>
</evidence>
<comment type="cofactor">
    <cofactor evidence="7">
        <name>Mg(2+)</name>
        <dbReference type="ChEBI" id="CHEBI:18420"/>
    </cofactor>
</comment>
<keyword evidence="3 9" id="KW-0808">Transferase</keyword>
<feature type="binding site" evidence="7">
    <location>
        <position position="165"/>
    </location>
    <ligand>
        <name>Mg(2+)</name>
        <dbReference type="ChEBI" id="CHEBI:18420"/>
    </ligand>
</feature>
<dbReference type="Pfam" id="PF00953">
    <property type="entry name" value="Glycos_transf_4"/>
    <property type="match status" value="1"/>
</dbReference>
<gene>
    <name evidence="9" type="ORF">SAMN04488026_11861</name>
</gene>
<dbReference type="GO" id="GO:0005886">
    <property type="term" value="C:plasma membrane"/>
    <property type="evidence" value="ECO:0007669"/>
    <property type="project" value="UniProtKB-SubCell"/>
</dbReference>
<dbReference type="PANTHER" id="PTHR22926">
    <property type="entry name" value="PHOSPHO-N-ACETYLMURAMOYL-PENTAPEPTIDE-TRANSFERASE"/>
    <property type="match status" value="1"/>
</dbReference>
<feature type="transmembrane region" description="Helical" evidence="8">
    <location>
        <begin position="84"/>
        <end position="101"/>
    </location>
</feature>
<dbReference type="Proteomes" id="UP000199382">
    <property type="component" value="Unassembled WGS sequence"/>
</dbReference>
<feature type="transmembrane region" description="Helical" evidence="8">
    <location>
        <begin position="60"/>
        <end position="78"/>
    </location>
</feature>
<protein>
    <submittedName>
        <fullName evidence="9">UDP-N-acetylmuramyl pentapeptide phosphotransferase/UDP-N-acetylglucosamine-1-phosphate transferase</fullName>
    </submittedName>
</protein>
<proteinExistence type="predicted"/>
<keyword evidence="2" id="KW-1003">Cell membrane</keyword>
<keyword evidence="7" id="KW-0460">Magnesium</keyword>
<keyword evidence="10" id="KW-1185">Reference proteome</keyword>